<dbReference type="Pfam" id="PF00844">
    <property type="entry name" value="Gemini_coat"/>
    <property type="match status" value="1"/>
</dbReference>
<keyword evidence="2" id="KW-0167">Capsid protein</keyword>
<proteinExistence type="predicted"/>
<dbReference type="InterPro" id="IPR037164">
    <property type="entry name" value="Satellite_virus_coat_sf"/>
</dbReference>
<evidence type="ECO:0000256" key="4">
    <source>
        <dbReference type="SAM" id="MobiDB-lite"/>
    </source>
</evidence>
<evidence type="ECO:0000313" key="5">
    <source>
        <dbReference type="EMBL" id="AUM61731.1"/>
    </source>
</evidence>
<dbReference type="SUPFAM" id="SSF88650">
    <property type="entry name" value="Satellite viruses"/>
    <property type="match status" value="1"/>
</dbReference>
<dbReference type="GO" id="GO:0005198">
    <property type="term" value="F:structural molecule activity"/>
    <property type="evidence" value="ECO:0007669"/>
    <property type="project" value="InterPro"/>
</dbReference>
<feature type="region of interest" description="Disordered" evidence="4">
    <location>
        <begin position="1"/>
        <end position="34"/>
    </location>
</feature>
<sequence>MYSTRKRPRVSSATGTWKPRKKARLTSRTTPSVGLRTGGWSGVPGRRGELKYIDTAFQDTIPDTGTLVLLNGLQPGTGASQRIGKRALFKNMLIRMGIGVPTNVGATPLNGYVRVLVVCDKQANAAAPTVAGILQAVNAISPVNMDNRDRFVVVYDHQITIDQLGSRAGQAVKKFKKLNVTTSYNAGAAGTIADIATNSMYMLYIYSQIGTGAAPTVTPALDAYIRLRYDDS</sequence>
<reference evidence="5" key="1">
    <citation type="submission" date="2017-01" db="EMBL/GenBank/DDBJ databases">
        <title>High-throughput sequencing uncovers low homogeneity in the biogeography of single-stranded DNA viruses.</title>
        <authorList>
            <person name="Pearson V.M."/>
            <person name="Rokyta D.R."/>
        </authorList>
    </citation>
    <scope>NUCLEOTIDE SEQUENCE</scope>
</reference>
<gene>
    <name evidence="5" type="primary">Cap</name>
</gene>
<evidence type="ECO:0000256" key="3">
    <source>
        <dbReference type="ARBA" id="ARBA00022844"/>
    </source>
</evidence>
<comment type="subcellular location">
    <subcellularLocation>
        <location evidence="1">Virion</location>
    </subcellularLocation>
</comment>
<evidence type="ECO:0000256" key="1">
    <source>
        <dbReference type="ARBA" id="ARBA00004328"/>
    </source>
</evidence>
<organism evidence="5">
    <name type="scientific">uncultured virus</name>
    <dbReference type="NCBI Taxonomy" id="340016"/>
    <lineage>
        <taxon>Viruses</taxon>
        <taxon>environmental samples</taxon>
    </lineage>
</organism>
<keyword evidence="3" id="KW-0946">Virion</keyword>
<evidence type="ECO:0000256" key="2">
    <source>
        <dbReference type="ARBA" id="ARBA00022561"/>
    </source>
</evidence>
<dbReference type="EMBL" id="KY487830">
    <property type="protein sequence ID" value="AUM61731.1"/>
    <property type="molecule type" value="Genomic_DNA"/>
</dbReference>
<name>A0A2K9LSR7_9VIRU</name>
<dbReference type="InterPro" id="IPR000263">
    <property type="entry name" value="GV_A/BR1_coat"/>
</dbReference>
<dbReference type="InterPro" id="IPR029053">
    <property type="entry name" value="Viral_coat"/>
</dbReference>
<dbReference type="Gene3D" id="2.60.120.20">
    <property type="match status" value="1"/>
</dbReference>
<dbReference type="GO" id="GO:0019028">
    <property type="term" value="C:viral capsid"/>
    <property type="evidence" value="ECO:0007669"/>
    <property type="project" value="UniProtKB-KW"/>
</dbReference>
<accession>A0A2K9LSR7</accession>
<protein>
    <submittedName>
        <fullName evidence="5">Capsid</fullName>
    </submittedName>
</protein>